<keyword evidence="1" id="KW-0805">Transcription regulation</keyword>
<dbReference type="InterPro" id="IPR036271">
    <property type="entry name" value="Tet_transcr_reg_TetR-rel_C_sf"/>
</dbReference>
<dbReference type="InterPro" id="IPR001647">
    <property type="entry name" value="HTH_TetR"/>
</dbReference>
<dbReference type="InterPro" id="IPR009057">
    <property type="entry name" value="Homeodomain-like_sf"/>
</dbReference>
<dbReference type="PANTHER" id="PTHR30055">
    <property type="entry name" value="HTH-TYPE TRANSCRIPTIONAL REGULATOR RUTR"/>
    <property type="match status" value="1"/>
</dbReference>
<dbReference type="Proteomes" id="UP001228905">
    <property type="component" value="Unassembled WGS sequence"/>
</dbReference>
<evidence type="ECO:0000256" key="3">
    <source>
        <dbReference type="ARBA" id="ARBA00023163"/>
    </source>
</evidence>
<feature type="DNA-binding region" description="H-T-H motif" evidence="4">
    <location>
        <begin position="44"/>
        <end position="63"/>
    </location>
</feature>
<feature type="domain" description="HTH tetR-type" evidence="5">
    <location>
        <begin position="21"/>
        <end position="81"/>
    </location>
</feature>
<sequence length="210" mass="23338">MRVIAASTRPAKITRRALAKQQTREKVLLAARQLFTERGYEGATIRDIARAAGMSTGAVFASFADKSELFGDILTADHAALTEAMSDAAQGKTTVDSALMAMFKAGYDFHYPQLPLFAAGVAVSWTWTESSEQRNREAVRPIRDLILQQLRAGVERGELVERHDMRLVASTLWDTYVRSYRRAVFDGWSSDDLQTLLRDQVALILAGLRA</sequence>
<evidence type="ECO:0000256" key="4">
    <source>
        <dbReference type="PROSITE-ProRule" id="PRU00335"/>
    </source>
</evidence>
<reference evidence="6 7" key="1">
    <citation type="submission" date="2023-07" db="EMBL/GenBank/DDBJ databases">
        <title>Genomic Encyclopedia of Type Strains, Phase IV (KMG-IV): sequencing the most valuable type-strain genomes for metagenomic binning, comparative biology and taxonomic classification.</title>
        <authorList>
            <person name="Goeker M."/>
        </authorList>
    </citation>
    <scope>NUCLEOTIDE SEQUENCE [LARGE SCALE GENOMIC DNA]</scope>
    <source>
        <strain evidence="6 7">DSM 18695</strain>
    </source>
</reference>
<keyword evidence="2 4" id="KW-0238">DNA-binding</keyword>
<comment type="caution">
    <text evidence="6">The sequence shown here is derived from an EMBL/GenBank/DDBJ whole genome shotgun (WGS) entry which is preliminary data.</text>
</comment>
<evidence type="ECO:0000256" key="2">
    <source>
        <dbReference type="ARBA" id="ARBA00023125"/>
    </source>
</evidence>
<protein>
    <submittedName>
        <fullName evidence="6">AcrR family transcriptional regulator</fullName>
    </submittedName>
</protein>
<proteinExistence type="predicted"/>
<dbReference type="PRINTS" id="PR00455">
    <property type="entry name" value="HTHTETR"/>
</dbReference>
<dbReference type="Gene3D" id="1.10.357.10">
    <property type="entry name" value="Tetracycline Repressor, domain 2"/>
    <property type="match status" value="1"/>
</dbReference>
<keyword evidence="3" id="KW-0804">Transcription</keyword>
<keyword evidence="7" id="KW-1185">Reference proteome</keyword>
<dbReference type="EMBL" id="JAUSVS010000004">
    <property type="protein sequence ID" value="MDQ0464750.1"/>
    <property type="molecule type" value="Genomic_DNA"/>
</dbReference>
<dbReference type="SUPFAM" id="SSF48498">
    <property type="entry name" value="Tetracyclin repressor-like, C-terminal domain"/>
    <property type="match status" value="1"/>
</dbReference>
<evidence type="ECO:0000259" key="5">
    <source>
        <dbReference type="PROSITE" id="PS50977"/>
    </source>
</evidence>
<dbReference type="RefSeq" id="WP_307349635.1">
    <property type="nucleotide sequence ID" value="NZ_JAUSVS010000004.1"/>
</dbReference>
<dbReference type="PROSITE" id="PS50977">
    <property type="entry name" value="HTH_TETR_2"/>
    <property type="match status" value="1"/>
</dbReference>
<dbReference type="Pfam" id="PF00440">
    <property type="entry name" value="TetR_N"/>
    <property type="match status" value="1"/>
</dbReference>
<evidence type="ECO:0000256" key="1">
    <source>
        <dbReference type="ARBA" id="ARBA00023015"/>
    </source>
</evidence>
<organism evidence="6 7">
    <name type="scientific">Caulobacter ginsengisoli</name>
    <dbReference type="NCBI Taxonomy" id="400775"/>
    <lineage>
        <taxon>Bacteria</taxon>
        <taxon>Pseudomonadati</taxon>
        <taxon>Pseudomonadota</taxon>
        <taxon>Alphaproteobacteria</taxon>
        <taxon>Caulobacterales</taxon>
        <taxon>Caulobacteraceae</taxon>
        <taxon>Caulobacter</taxon>
    </lineage>
</organism>
<accession>A0ABU0IRW3</accession>
<gene>
    <name evidence="6" type="ORF">QO010_002534</name>
</gene>
<evidence type="ECO:0000313" key="7">
    <source>
        <dbReference type="Proteomes" id="UP001228905"/>
    </source>
</evidence>
<dbReference type="PANTHER" id="PTHR30055:SF234">
    <property type="entry name" value="HTH-TYPE TRANSCRIPTIONAL REGULATOR BETI"/>
    <property type="match status" value="1"/>
</dbReference>
<evidence type="ECO:0000313" key="6">
    <source>
        <dbReference type="EMBL" id="MDQ0464750.1"/>
    </source>
</evidence>
<name>A0ABU0IRW3_9CAUL</name>
<dbReference type="InterPro" id="IPR050109">
    <property type="entry name" value="HTH-type_TetR-like_transc_reg"/>
</dbReference>
<dbReference type="SUPFAM" id="SSF46689">
    <property type="entry name" value="Homeodomain-like"/>
    <property type="match status" value="1"/>
</dbReference>